<feature type="signal peptide" evidence="3">
    <location>
        <begin position="1"/>
        <end position="30"/>
    </location>
</feature>
<feature type="compositionally biased region" description="Low complexity" evidence="1">
    <location>
        <begin position="996"/>
        <end position="1011"/>
    </location>
</feature>
<organism evidence="4 5">
    <name type="scientific">Rhodamnia argentea</name>
    <dbReference type="NCBI Taxonomy" id="178133"/>
    <lineage>
        <taxon>Eukaryota</taxon>
        <taxon>Viridiplantae</taxon>
        <taxon>Streptophyta</taxon>
        <taxon>Embryophyta</taxon>
        <taxon>Tracheophyta</taxon>
        <taxon>Spermatophyta</taxon>
        <taxon>Magnoliopsida</taxon>
        <taxon>eudicotyledons</taxon>
        <taxon>Gunneridae</taxon>
        <taxon>Pentapetalae</taxon>
        <taxon>rosids</taxon>
        <taxon>malvids</taxon>
        <taxon>Myrtales</taxon>
        <taxon>Myrtaceae</taxon>
        <taxon>Myrtoideae</taxon>
        <taxon>Myrteae</taxon>
        <taxon>Australasian group</taxon>
        <taxon>Rhodamnia</taxon>
    </lineage>
</organism>
<reference evidence="5" key="1">
    <citation type="submission" date="2025-08" db="UniProtKB">
        <authorList>
            <consortium name="RefSeq"/>
        </authorList>
    </citation>
    <scope>IDENTIFICATION</scope>
    <source>
        <tissue evidence="5">Leaf</tissue>
    </source>
</reference>
<protein>
    <submittedName>
        <fullName evidence="5">Uncharacterized protein LOC115734763 isoform X1</fullName>
    </submittedName>
</protein>
<keyword evidence="4" id="KW-1185">Reference proteome</keyword>
<feature type="transmembrane region" description="Helical" evidence="2">
    <location>
        <begin position="697"/>
        <end position="720"/>
    </location>
</feature>
<feature type="transmembrane region" description="Helical" evidence="2">
    <location>
        <begin position="917"/>
        <end position="934"/>
    </location>
</feature>
<dbReference type="Proteomes" id="UP000827889">
    <property type="component" value="Chromosome 7"/>
</dbReference>
<gene>
    <name evidence="5" type="primary">LOC115734763</name>
</gene>
<dbReference type="KEGG" id="rarg:115734763"/>
<dbReference type="AlphaFoldDB" id="A0A8B8NH92"/>
<dbReference type="OrthoDB" id="617191at2759"/>
<keyword evidence="2" id="KW-1133">Transmembrane helix</keyword>
<keyword evidence="2" id="KW-0812">Transmembrane</keyword>
<feature type="compositionally biased region" description="Basic and acidic residues" evidence="1">
    <location>
        <begin position="1016"/>
        <end position="1025"/>
    </location>
</feature>
<keyword evidence="2" id="KW-0472">Membrane</keyword>
<dbReference type="RefSeq" id="XP_030521528.1">
    <property type="nucleotide sequence ID" value="XM_030665668.2"/>
</dbReference>
<sequence length="1098" mass="120397">MTFLPLQVQWVMGLLFWVLLLLCWEASCDGSGLSVRLTEFPNAASHSNATAFSFEPLVNGNVGACSDCSFSCKLDGGAFSDCRGRKVSFGGLLDGSHSFEVCANGSQGIGCASYNWTIDTIPPTAYITSPASLTSALNVSVTILFSEPCIGGGGFGCSSVDACNLLVYGAGQVIPSTLNILRPNLEYSLLVSLNSTVQYGRVILVMDKNFCTDNAGNAFTRTTNSSFYVHFDRRNVSIDLRTRIPEKMLQVNNQIRTVQATNKQNNLRVYLYFSEPVMNSSAEILESLNTSQGTLLPTNGKTLGNRKFGFMVGNTSAVAIITISLESESIITRQGTAVSPIEPVTFLFDSQRPAVSLSTTSTSRTREHNIPISIKFAKPVFGFNSSNIAILGGHLQSFYEMSRSKYSIEIKAEDDVVSVSVPENATGDVAGNKNLPSNILQVRHYSMPIVSSVASVTATAAFCITSLAAGLLSVSTANLLAIGAFPRTSATLISSPSRNLFRIACYIQVFALSRWLAVTLPVEYYELARDLQWSIPYFSLPWEAGHVQPVMVGSSPPVNSTSYFSEVLDLETVGTPKEEKLKGAAAVYGLPLSPVEYKSFFEMENSKPEAEYILDPQHMSGWWDFSRNMFWLAVIGGSLILLHALLLLILKFKKKTTEKQDSDGALIFPRLEMFLLILALPCTCQASSALIQGGTPAGVVVGILLLGFVSFELLSLFLFLSVGITSGKLLQYKEVHKVGRRFHWYQELIRVTLGPGKRGQWTWKKQSNSIYLTKFGPLFEDLRGPPEYMLSQISGGHPRKGDRIIAPEDETEDAEAPFIQKIFGILRIFYTLLECIKRVTLGILAGTYMNNWSSRTPTITLLCLTSFQLFFLVLKKPFIKKKVQLVEIISVSTEVGIFASCAVLLRKEFSEQDETCVGIFMVALFLIGFVAQMVNEWYALYKQTKRLDPDDKSFLSGLKVALLGVLIICVPRKFSQGLESKFPNTGPGGRETGDTGSSADRNRSSGSRSSGTTDKPWLRQLRELAKASFSREGSSAVPTDPSSSRPKWSGFWGTKKSGGTSASSSADFNSKPTELQKELEAIFAYKEVTNDEKTRHLK</sequence>
<dbReference type="PANTHER" id="PTHR34677:SF1">
    <property type="entry name" value="TRANSMEMBRANE PROTEIN"/>
    <property type="match status" value="1"/>
</dbReference>
<feature type="compositionally biased region" description="Low complexity" evidence="1">
    <location>
        <begin position="1053"/>
        <end position="1066"/>
    </location>
</feature>
<accession>A0A8B8NH92</accession>
<evidence type="ECO:0000256" key="2">
    <source>
        <dbReference type="SAM" id="Phobius"/>
    </source>
</evidence>
<feature type="region of interest" description="Disordered" evidence="1">
    <location>
        <begin position="980"/>
        <end position="1071"/>
    </location>
</feature>
<feature type="compositionally biased region" description="Polar residues" evidence="1">
    <location>
        <begin position="1031"/>
        <end position="1046"/>
    </location>
</feature>
<feature type="transmembrane region" description="Helical" evidence="2">
    <location>
        <begin position="885"/>
        <end position="905"/>
    </location>
</feature>
<evidence type="ECO:0000256" key="3">
    <source>
        <dbReference type="SAM" id="SignalP"/>
    </source>
</evidence>
<dbReference type="PANTHER" id="PTHR34677">
    <property type="match status" value="1"/>
</dbReference>
<keyword evidence="3" id="KW-0732">Signal</keyword>
<feature type="transmembrane region" description="Helical" evidence="2">
    <location>
        <begin position="629"/>
        <end position="650"/>
    </location>
</feature>
<evidence type="ECO:0000256" key="1">
    <source>
        <dbReference type="SAM" id="MobiDB-lite"/>
    </source>
</evidence>
<feature type="transmembrane region" description="Helical" evidence="2">
    <location>
        <begin position="954"/>
        <end position="971"/>
    </location>
</feature>
<feature type="transmembrane region" description="Helical" evidence="2">
    <location>
        <begin position="859"/>
        <end position="879"/>
    </location>
</feature>
<dbReference type="GeneID" id="115734763"/>
<feature type="transmembrane region" description="Helical" evidence="2">
    <location>
        <begin position="671"/>
        <end position="691"/>
    </location>
</feature>
<evidence type="ECO:0000313" key="5">
    <source>
        <dbReference type="RefSeq" id="XP_030521528.1"/>
    </source>
</evidence>
<feature type="chain" id="PRO_5034207396" evidence="3">
    <location>
        <begin position="31"/>
        <end position="1098"/>
    </location>
</feature>
<evidence type="ECO:0000313" key="4">
    <source>
        <dbReference type="Proteomes" id="UP000827889"/>
    </source>
</evidence>
<proteinExistence type="predicted"/>
<name>A0A8B8NH92_9MYRT</name>